<dbReference type="Proteomes" id="UP001146793">
    <property type="component" value="Unassembled WGS sequence"/>
</dbReference>
<dbReference type="SUPFAM" id="SSF52833">
    <property type="entry name" value="Thioredoxin-like"/>
    <property type="match status" value="1"/>
</dbReference>
<evidence type="ECO:0000313" key="5">
    <source>
        <dbReference type="EMBL" id="KAJ3443168.1"/>
    </source>
</evidence>
<dbReference type="PROSITE" id="PS50033">
    <property type="entry name" value="UBX"/>
    <property type="match status" value="1"/>
</dbReference>
<evidence type="ECO:0000256" key="3">
    <source>
        <dbReference type="SAM" id="MobiDB-lite"/>
    </source>
</evidence>
<dbReference type="GO" id="GO:0043130">
    <property type="term" value="F:ubiquitin binding"/>
    <property type="evidence" value="ECO:0007669"/>
    <property type="project" value="TreeGrafter"/>
</dbReference>
<comment type="caution">
    <text evidence="5">The sequence shown here is derived from an EMBL/GenBank/DDBJ whole genome shotgun (WGS) entry which is preliminary data.</text>
</comment>
<dbReference type="GO" id="GO:0036503">
    <property type="term" value="P:ERAD pathway"/>
    <property type="evidence" value="ECO:0007669"/>
    <property type="project" value="TreeGrafter"/>
</dbReference>
<reference evidence="5" key="1">
    <citation type="submission" date="2022-08" db="EMBL/GenBank/DDBJ databases">
        <title>Novel sulphate-reducing endosymbionts in the free-living metamonad Anaeramoeba.</title>
        <authorList>
            <person name="Jerlstrom-Hultqvist J."/>
            <person name="Cepicka I."/>
            <person name="Gallot-Lavallee L."/>
            <person name="Salas-Leiva D."/>
            <person name="Curtis B.A."/>
            <person name="Zahonova K."/>
            <person name="Pipaliya S."/>
            <person name="Dacks J."/>
            <person name="Roger A.J."/>
        </authorList>
    </citation>
    <scope>NUCLEOTIDE SEQUENCE</scope>
    <source>
        <strain evidence="5">Busselton2</strain>
    </source>
</reference>
<feature type="region of interest" description="Disordered" evidence="3">
    <location>
        <begin position="223"/>
        <end position="248"/>
    </location>
</feature>
<dbReference type="AlphaFoldDB" id="A0AAV7ZMD3"/>
<dbReference type="PANTHER" id="PTHR23322:SF1">
    <property type="entry name" value="FAS-ASSOCIATED FACTOR 2"/>
    <property type="match status" value="1"/>
</dbReference>
<name>A0AAV7ZMD3_9EUKA</name>
<feature type="compositionally biased region" description="Basic and acidic residues" evidence="3">
    <location>
        <begin position="231"/>
        <end position="248"/>
    </location>
</feature>
<keyword evidence="1 2" id="KW-0175">Coiled coil</keyword>
<evidence type="ECO:0000256" key="1">
    <source>
        <dbReference type="ARBA" id="ARBA00023054"/>
    </source>
</evidence>
<dbReference type="PANTHER" id="PTHR23322">
    <property type="entry name" value="FAS-ASSOCIATED PROTEIN"/>
    <property type="match status" value="1"/>
</dbReference>
<gene>
    <name evidence="5" type="ORF">M0812_09000</name>
</gene>
<dbReference type="SUPFAM" id="SSF54236">
    <property type="entry name" value="Ubiquitin-like"/>
    <property type="match status" value="1"/>
</dbReference>
<feature type="domain" description="UBX" evidence="4">
    <location>
        <begin position="317"/>
        <end position="395"/>
    </location>
</feature>
<dbReference type="SMART" id="SM00594">
    <property type="entry name" value="UAS"/>
    <property type="match status" value="1"/>
</dbReference>
<evidence type="ECO:0000313" key="6">
    <source>
        <dbReference type="Proteomes" id="UP001146793"/>
    </source>
</evidence>
<dbReference type="EMBL" id="JANTQA010000023">
    <property type="protein sequence ID" value="KAJ3443168.1"/>
    <property type="molecule type" value="Genomic_DNA"/>
</dbReference>
<dbReference type="InterPro" id="IPR001012">
    <property type="entry name" value="UBX_dom"/>
</dbReference>
<dbReference type="InterPro" id="IPR036249">
    <property type="entry name" value="Thioredoxin-like_sf"/>
</dbReference>
<dbReference type="Pfam" id="PF00789">
    <property type="entry name" value="UBX"/>
    <property type="match status" value="1"/>
</dbReference>
<feature type="coiled-coil region" evidence="2">
    <location>
        <begin position="248"/>
        <end position="305"/>
    </location>
</feature>
<dbReference type="InterPro" id="IPR050730">
    <property type="entry name" value="UBX_domain-protein"/>
</dbReference>
<dbReference type="Pfam" id="PF21021">
    <property type="entry name" value="FAF1"/>
    <property type="match status" value="1"/>
</dbReference>
<dbReference type="CDD" id="cd02958">
    <property type="entry name" value="UAS"/>
    <property type="match status" value="1"/>
</dbReference>
<organism evidence="5 6">
    <name type="scientific">Anaeramoeba flamelloides</name>
    <dbReference type="NCBI Taxonomy" id="1746091"/>
    <lineage>
        <taxon>Eukaryota</taxon>
        <taxon>Metamonada</taxon>
        <taxon>Anaeramoebidae</taxon>
        <taxon>Anaeramoeba</taxon>
    </lineage>
</organism>
<dbReference type="Gene3D" id="3.40.30.10">
    <property type="entry name" value="Glutaredoxin"/>
    <property type="match status" value="1"/>
</dbReference>
<dbReference type="Gene3D" id="3.10.20.90">
    <property type="entry name" value="Phosphatidylinositol 3-kinase Catalytic Subunit, Chain A, domain 1"/>
    <property type="match status" value="1"/>
</dbReference>
<sequence>MNIVSEKENYTHLTKPYDEKIDNIIIEESEEENEKQANKKTDKKEFANNNQVTNTKKKKSYFQIVRENLKSILTPFKNHGESRFLQEYEDTYGRTHPNFYNGTFKQAFNTAKEESKFLIIYLHSPEHISTRAFCEQVFCNENIIEFLNEFYVCYCDSIKRSSGFLLSGKFHVTTYPFLAIVTTNSSSQSQILKVFEGNFKAYQLLTGLINTLEQNSALIVPPQSAGEEDEIRSNREIREKQDREYRESVAKDEERMKIEKEKKRIEKEKRDLSLELERLEKERQLEIEKKKIEKKERQKRVMEDKRRNLKPEPNYKTEEGVIRLRVVFPDGEKLSRSFKKQWEMKNLFDLVDVQENNSIKPEKYYFVKNYPKTSFSVKNITFENAGIQDGDTLMVIKK</sequence>
<evidence type="ECO:0000259" key="4">
    <source>
        <dbReference type="PROSITE" id="PS50033"/>
    </source>
</evidence>
<dbReference type="CDD" id="cd01767">
    <property type="entry name" value="UBX"/>
    <property type="match status" value="1"/>
</dbReference>
<evidence type="ECO:0000256" key="2">
    <source>
        <dbReference type="SAM" id="Coils"/>
    </source>
</evidence>
<dbReference type="InterPro" id="IPR006577">
    <property type="entry name" value="UAS"/>
</dbReference>
<dbReference type="InterPro" id="IPR029071">
    <property type="entry name" value="Ubiquitin-like_domsf"/>
</dbReference>
<accession>A0AAV7ZMD3</accession>
<dbReference type="InterPro" id="IPR049483">
    <property type="entry name" value="FAF1_2-like_UAS"/>
</dbReference>
<protein>
    <submittedName>
        <fullName evidence="5">Fas-associated protein</fullName>
    </submittedName>
</protein>
<dbReference type="GO" id="GO:0005783">
    <property type="term" value="C:endoplasmic reticulum"/>
    <property type="evidence" value="ECO:0007669"/>
    <property type="project" value="TreeGrafter"/>
</dbReference>
<proteinExistence type="predicted"/>